<organism evidence="1">
    <name type="scientific">Arundo donax</name>
    <name type="common">Giant reed</name>
    <name type="synonym">Donax arundinaceus</name>
    <dbReference type="NCBI Taxonomy" id="35708"/>
    <lineage>
        <taxon>Eukaryota</taxon>
        <taxon>Viridiplantae</taxon>
        <taxon>Streptophyta</taxon>
        <taxon>Embryophyta</taxon>
        <taxon>Tracheophyta</taxon>
        <taxon>Spermatophyta</taxon>
        <taxon>Magnoliopsida</taxon>
        <taxon>Liliopsida</taxon>
        <taxon>Poales</taxon>
        <taxon>Poaceae</taxon>
        <taxon>PACMAD clade</taxon>
        <taxon>Arundinoideae</taxon>
        <taxon>Arundineae</taxon>
        <taxon>Arundo</taxon>
    </lineage>
</organism>
<proteinExistence type="predicted"/>
<dbReference type="EMBL" id="GBRH01171753">
    <property type="protein sequence ID" value="JAE26143.1"/>
    <property type="molecule type" value="Transcribed_RNA"/>
</dbReference>
<sequence length="34" mass="3855">MDVVGRPIYLELAWAALLKLGGRRFADIWHGLIC</sequence>
<accession>A0A0A9GZW8</accession>
<reference evidence="1" key="2">
    <citation type="journal article" date="2015" name="Data Brief">
        <title>Shoot transcriptome of the giant reed, Arundo donax.</title>
        <authorList>
            <person name="Barrero R.A."/>
            <person name="Guerrero F.D."/>
            <person name="Moolhuijzen P."/>
            <person name="Goolsby J.A."/>
            <person name="Tidwell J."/>
            <person name="Bellgard S.E."/>
            <person name="Bellgard M.I."/>
        </authorList>
    </citation>
    <scope>NUCLEOTIDE SEQUENCE</scope>
    <source>
        <tissue evidence="1">Shoot tissue taken approximately 20 cm above the soil surface</tissue>
    </source>
</reference>
<name>A0A0A9GZW8_ARUDO</name>
<reference evidence="1" key="1">
    <citation type="submission" date="2014-09" db="EMBL/GenBank/DDBJ databases">
        <authorList>
            <person name="Magalhaes I.L.F."/>
            <person name="Oliveira U."/>
            <person name="Santos F.R."/>
            <person name="Vidigal T.H.D.A."/>
            <person name="Brescovit A.D."/>
            <person name="Santos A.J."/>
        </authorList>
    </citation>
    <scope>NUCLEOTIDE SEQUENCE</scope>
    <source>
        <tissue evidence="1">Shoot tissue taken approximately 20 cm above the soil surface</tissue>
    </source>
</reference>
<dbReference type="AlphaFoldDB" id="A0A0A9GZW8"/>
<protein>
    <submittedName>
        <fullName evidence="1">Uncharacterized protein</fullName>
    </submittedName>
</protein>
<evidence type="ECO:0000313" key="1">
    <source>
        <dbReference type="EMBL" id="JAE26143.1"/>
    </source>
</evidence>